<dbReference type="STRING" id="5627.A0A1C7MB26"/>
<evidence type="ECO:0000256" key="4">
    <source>
        <dbReference type="ARBA" id="ARBA00022840"/>
    </source>
</evidence>
<feature type="compositionally biased region" description="Low complexity" evidence="6">
    <location>
        <begin position="845"/>
        <end position="856"/>
    </location>
</feature>
<sequence>MSNNASTADTSIPFSFFTELVQAIGAVKPRKVSDNKNATYSAFPVLQKFRKWVVELNRRHGPLPPDTTPIVFRLLFPEEDVRRKYSMQETRLAQYLADILGVSTKPHGRGARLSKWNGEDTLGCLGNEVESIMAASSTVTESTISMRKVDTLLTELAATCAFSGPTVRGTHTNATKPRSRRAILRALYSSLSPTAASVVTQIILKDLRPLLYPIPEDSTHYTAALLQYNSNAITMLYKEAAMNVWDASGYMLRAFRHRASLEEAAEAYEVFCSTSGEEVAVPEPKVGIAIQIPKCVKGQGCVHALQQLAGANDVWAETKYDGERAQIHIELLKDGTPRITIFSKSGRDSTLDRHGIHSIIQDALGLPHSGADETRGASSSSRRPAFKRGIILEAEMVAFSDTLDRIDEFWRIRSLIASTAVGVRHTHVPEPPEELYDPDDSASESEKSFNSQYSMESDASDGGTRHLALVFFDVLLLDGTSLLSMPYIKRRQILESVVQIIPGYTMLAERKHIKGPNPERGEWTVQEGQLPWVKLKKDYISGYGDTLDLVLIGASWEKDRARELRVPPTTFTTFYLGALANDDMLKQKPTHLPHFQVFFVVSYGLTREKLEELNFMIRASDPVECSPGRHHSEHKPISGLSYSYDLFEGLRPPSVFLRRPLLAEIFGASFTKAPHGRYYEIRFPRISKVFRYSERSWTEGTTLQEFQKIAREAVGRDRSGKAIYDWCSEIFGVPLSPGVKCPEKRKRTEEEWIHKLEMIDQKERSKKRLKTGTGPRTQVHAGMHAHKSGDVENFGTGNDLLKSPPHLMRALGSTTNFTERLALRSQTAPSLNELPLGEESHREMSSALLSPPTSSPQRSHRLAPAIELLDSVSSAMPVVRRSHSNQLIDSLRDEEEDLLQPGAEHRQDAIEAGSILKDLDFAATPMGEFLRCAAVWFAQPCDSPRQSGRVPSRLIIPTGQKLHALDAFLLACGWGESSCDWAEKGVIFVDDTQSGSANQQWGEHPLQILFDLRTSLLKEGKSAQCRPVWIFSIKMLNYESWRGRWMT</sequence>
<dbReference type="GO" id="GO:0005524">
    <property type="term" value="F:ATP binding"/>
    <property type="evidence" value="ECO:0007669"/>
    <property type="project" value="UniProtKB-KW"/>
</dbReference>
<keyword evidence="9" id="KW-1185">Reference proteome</keyword>
<comment type="caution">
    <text evidence="8">The sequence shown here is derived from an EMBL/GenBank/DDBJ whole genome shotgun (WGS) entry which is preliminary data.</text>
</comment>
<evidence type="ECO:0000313" key="8">
    <source>
        <dbReference type="EMBL" id="OBZ73609.1"/>
    </source>
</evidence>
<dbReference type="Pfam" id="PF04675">
    <property type="entry name" value="DNA_ligase_A_N"/>
    <property type="match status" value="1"/>
</dbReference>
<dbReference type="Proteomes" id="UP000092993">
    <property type="component" value="Unassembled WGS sequence"/>
</dbReference>
<dbReference type="PROSITE" id="PS00697">
    <property type="entry name" value="DNA_LIGASE_A1"/>
    <property type="match status" value="1"/>
</dbReference>
<dbReference type="InterPro" id="IPR036599">
    <property type="entry name" value="DNA_ligase_N_sf"/>
</dbReference>
<dbReference type="PANTHER" id="PTHR45997">
    <property type="entry name" value="DNA LIGASE 4"/>
    <property type="match status" value="1"/>
</dbReference>
<feature type="region of interest" description="Disordered" evidence="6">
    <location>
        <begin position="426"/>
        <end position="461"/>
    </location>
</feature>
<dbReference type="InterPro" id="IPR012310">
    <property type="entry name" value="DNA_ligase_ATP-dep_cent"/>
</dbReference>
<keyword evidence="5" id="KW-0539">Nucleus</keyword>
<evidence type="ECO:0000256" key="2">
    <source>
        <dbReference type="ARBA" id="ARBA00022598"/>
    </source>
</evidence>
<dbReference type="OrthoDB" id="7482721at2759"/>
<organism evidence="8 9">
    <name type="scientific">Grifola frondosa</name>
    <name type="common">Maitake</name>
    <name type="synonym">Polyporus frondosus</name>
    <dbReference type="NCBI Taxonomy" id="5627"/>
    <lineage>
        <taxon>Eukaryota</taxon>
        <taxon>Fungi</taxon>
        <taxon>Dikarya</taxon>
        <taxon>Basidiomycota</taxon>
        <taxon>Agaricomycotina</taxon>
        <taxon>Agaricomycetes</taxon>
        <taxon>Polyporales</taxon>
        <taxon>Grifolaceae</taxon>
        <taxon>Grifola</taxon>
    </lineage>
</organism>
<keyword evidence="4" id="KW-0067">ATP-binding</keyword>
<name>A0A1C7MB26_GRIFR</name>
<dbReference type="GO" id="GO:0006310">
    <property type="term" value="P:DNA recombination"/>
    <property type="evidence" value="ECO:0007669"/>
    <property type="project" value="InterPro"/>
</dbReference>
<dbReference type="GO" id="GO:0032807">
    <property type="term" value="C:DNA ligase IV complex"/>
    <property type="evidence" value="ECO:0007669"/>
    <property type="project" value="TreeGrafter"/>
</dbReference>
<dbReference type="GO" id="GO:0006303">
    <property type="term" value="P:double-strand break repair via nonhomologous end joining"/>
    <property type="evidence" value="ECO:0007669"/>
    <property type="project" value="TreeGrafter"/>
</dbReference>
<evidence type="ECO:0000259" key="7">
    <source>
        <dbReference type="PROSITE" id="PS50160"/>
    </source>
</evidence>
<proteinExistence type="inferred from homology"/>
<feature type="region of interest" description="Disordered" evidence="6">
    <location>
        <begin position="828"/>
        <end position="858"/>
    </location>
</feature>
<dbReference type="Gene3D" id="2.40.50.140">
    <property type="entry name" value="Nucleic acid-binding proteins"/>
    <property type="match status" value="1"/>
</dbReference>
<dbReference type="InterPro" id="IPR016059">
    <property type="entry name" value="DNA_ligase_ATP-dep_CS"/>
</dbReference>
<dbReference type="Gene3D" id="3.30.470.30">
    <property type="entry name" value="DNA ligase/mRNA capping enzyme"/>
    <property type="match status" value="1"/>
</dbReference>
<keyword evidence="3" id="KW-0547">Nucleotide-binding</keyword>
<dbReference type="Pfam" id="PF01068">
    <property type="entry name" value="DNA_ligase_A_M"/>
    <property type="match status" value="1"/>
</dbReference>
<feature type="domain" description="ATP-dependent DNA ligase family profile" evidence="7">
    <location>
        <begin position="469"/>
        <end position="560"/>
    </location>
</feature>
<dbReference type="PROSITE" id="PS50160">
    <property type="entry name" value="DNA_LIGASE_A3"/>
    <property type="match status" value="1"/>
</dbReference>
<comment type="similarity">
    <text evidence="1">Belongs to the ATP-dependent DNA ligase family.</text>
</comment>
<feature type="compositionally biased region" description="Polar residues" evidence="6">
    <location>
        <begin position="448"/>
        <end position="457"/>
    </location>
</feature>
<dbReference type="OMA" id="RIDEFWR"/>
<reference evidence="8 9" key="1">
    <citation type="submission" date="2016-03" db="EMBL/GenBank/DDBJ databases">
        <title>Whole genome sequencing of Grifola frondosa 9006-11.</title>
        <authorList>
            <person name="Min B."/>
            <person name="Park H."/>
            <person name="Kim J.-G."/>
            <person name="Cho H."/>
            <person name="Oh Y.-L."/>
            <person name="Kong W.-S."/>
            <person name="Choi I.-G."/>
        </authorList>
    </citation>
    <scope>NUCLEOTIDE SEQUENCE [LARGE SCALE GENOMIC DNA]</scope>
    <source>
        <strain evidence="8 9">9006-11</strain>
    </source>
</reference>
<feature type="compositionally biased region" description="Acidic residues" evidence="6">
    <location>
        <begin position="431"/>
        <end position="443"/>
    </location>
</feature>
<dbReference type="GO" id="GO:0006297">
    <property type="term" value="P:nucleotide-excision repair, DNA gap filling"/>
    <property type="evidence" value="ECO:0007669"/>
    <property type="project" value="TreeGrafter"/>
</dbReference>
<evidence type="ECO:0000313" key="9">
    <source>
        <dbReference type="Proteomes" id="UP000092993"/>
    </source>
</evidence>
<dbReference type="PANTHER" id="PTHR45997:SF2">
    <property type="entry name" value="ATP DEPENDENT DNA LIGASE DOMAIN PROTEIN (AFU_ORTHOLOGUE AFUA_5G02430)"/>
    <property type="match status" value="1"/>
</dbReference>
<dbReference type="SUPFAM" id="SSF56091">
    <property type="entry name" value="DNA ligase/mRNA capping enzyme, catalytic domain"/>
    <property type="match status" value="1"/>
</dbReference>
<gene>
    <name evidence="8" type="primary">lig4</name>
    <name evidence="8" type="ORF">A0H81_05979</name>
</gene>
<dbReference type="AlphaFoldDB" id="A0A1C7MB26"/>
<dbReference type="InterPro" id="IPR012308">
    <property type="entry name" value="DNA_ligase_ATP-dep_N"/>
</dbReference>
<dbReference type="Gene3D" id="1.10.3260.10">
    <property type="entry name" value="DNA ligase, ATP-dependent, N-terminal domain"/>
    <property type="match status" value="1"/>
</dbReference>
<evidence type="ECO:0000256" key="6">
    <source>
        <dbReference type="SAM" id="MobiDB-lite"/>
    </source>
</evidence>
<protein>
    <submittedName>
        <fullName evidence="8">DNA ligase 4</fullName>
    </submittedName>
</protein>
<dbReference type="InterPro" id="IPR012340">
    <property type="entry name" value="NA-bd_OB-fold"/>
</dbReference>
<keyword evidence="2 8" id="KW-0436">Ligase</keyword>
<evidence type="ECO:0000256" key="5">
    <source>
        <dbReference type="ARBA" id="ARBA00023242"/>
    </source>
</evidence>
<dbReference type="GO" id="GO:0003677">
    <property type="term" value="F:DNA binding"/>
    <property type="evidence" value="ECO:0007669"/>
    <property type="project" value="InterPro"/>
</dbReference>
<dbReference type="EMBL" id="LUGG01000006">
    <property type="protein sequence ID" value="OBZ73609.1"/>
    <property type="molecule type" value="Genomic_DNA"/>
</dbReference>
<dbReference type="InterPro" id="IPR029710">
    <property type="entry name" value="LIG4"/>
</dbReference>
<evidence type="ECO:0000256" key="1">
    <source>
        <dbReference type="ARBA" id="ARBA00007572"/>
    </source>
</evidence>
<accession>A0A1C7MB26</accession>
<evidence type="ECO:0000256" key="3">
    <source>
        <dbReference type="ARBA" id="ARBA00022741"/>
    </source>
</evidence>
<dbReference type="GO" id="GO:0003910">
    <property type="term" value="F:DNA ligase (ATP) activity"/>
    <property type="evidence" value="ECO:0007669"/>
    <property type="project" value="InterPro"/>
</dbReference>